<proteinExistence type="predicted"/>
<reference evidence="2" key="1">
    <citation type="journal article" date="2019" name="Int. J. Syst. Evol. Microbiol.">
        <title>The Global Catalogue of Microorganisms (GCM) 10K type strain sequencing project: providing services to taxonomists for standard genome sequencing and annotation.</title>
        <authorList>
            <consortium name="The Broad Institute Genomics Platform"/>
            <consortium name="The Broad Institute Genome Sequencing Center for Infectious Disease"/>
            <person name="Wu L."/>
            <person name="Ma J."/>
        </authorList>
    </citation>
    <scope>NUCLEOTIDE SEQUENCE [LARGE SCALE GENOMIC DNA]</scope>
    <source>
        <strain evidence="2">CGMCC 1.10832</strain>
    </source>
</reference>
<organism evidence="1 2">
    <name type="scientific">Marivirga lumbricoides</name>
    <dbReference type="NCBI Taxonomy" id="1046115"/>
    <lineage>
        <taxon>Bacteria</taxon>
        <taxon>Pseudomonadati</taxon>
        <taxon>Bacteroidota</taxon>
        <taxon>Cytophagia</taxon>
        <taxon>Cytophagales</taxon>
        <taxon>Marivirgaceae</taxon>
        <taxon>Marivirga</taxon>
    </lineage>
</organism>
<accession>A0ABQ1M8D3</accession>
<dbReference type="EMBL" id="BMEC01000007">
    <property type="protein sequence ID" value="GGC36577.1"/>
    <property type="molecule type" value="Genomic_DNA"/>
</dbReference>
<protein>
    <submittedName>
        <fullName evidence="1">Metallopeptidase</fullName>
    </submittedName>
</protein>
<keyword evidence="2" id="KW-1185">Reference proteome</keyword>
<evidence type="ECO:0000313" key="1">
    <source>
        <dbReference type="EMBL" id="GGC36577.1"/>
    </source>
</evidence>
<dbReference type="RefSeq" id="WP_188463383.1">
    <property type="nucleotide sequence ID" value="NZ_BAABHU010000007.1"/>
</dbReference>
<dbReference type="Proteomes" id="UP000636010">
    <property type="component" value="Unassembled WGS sequence"/>
</dbReference>
<comment type="caution">
    <text evidence="1">The sequence shown here is derived from an EMBL/GenBank/DDBJ whole genome shotgun (WGS) entry which is preliminary data.</text>
</comment>
<sequence length="207" mass="24268">MDFYEQNIYKRLQRFVPEHAVDLAFSLWKEHPFRFVVSKARATKLGDFRKKPSDDLAIITVNENLNPYAFLITYVHEVAHHRVYTVHKNSVLPHGNEWKLAFQKIMLPFQTSQIFPAEVLKALNSYMRNPKAASLSDIKLAQALQKQDNFAHPHEVSLMELEGDKFKLENKVFQKLENRRTRIKCVELKSGKNYLVHKMAMVIPFNE</sequence>
<gene>
    <name evidence="1" type="ORF">GCM10011506_22470</name>
</gene>
<name>A0ABQ1M8D3_9BACT</name>
<evidence type="ECO:0000313" key="2">
    <source>
        <dbReference type="Proteomes" id="UP000636010"/>
    </source>
</evidence>